<dbReference type="PATRIC" id="fig|1276221.3.peg.444"/>
<dbReference type="Proteomes" id="UP000014983">
    <property type="component" value="Chromosome"/>
</dbReference>
<name>S5LZW9_9MOLU</name>
<dbReference type="HOGENOM" id="CLU_1804973_0_0_14"/>
<sequence>MNLTEDLDINYKLTIGATQQIQDVLDGKDVHISGITSSIEGINYVDIPKLVSVLDPEGKKGVTTNLLPEGVIAYVVEMNTLYRPFIAMEWEDTPVRCEKAEVGTGYGNADLMEYAKGFDVKLIEFLKVFAVVFKDETPTDPEE</sequence>
<dbReference type="KEGG" id="sdi:SDIMI_v3c04470"/>
<protein>
    <submittedName>
        <fullName evidence="1">Uncharacterized protein</fullName>
    </submittedName>
</protein>
<reference evidence="1 2" key="1">
    <citation type="journal article" date="2013" name="Genome Biol. Evol.">
        <title>Comparison of metabolic capacities and inference of gene content evolution in mosquito-associated Spiroplasma diminutum and S. taiwanense.</title>
        <authorList>
            <person name="Lo W.S."/>
            <person name="Ku C."/>
            <person name="Chen L.L."/>
            <person name="Chang T.H."/>
            <person name="Kuo C.H."/>
        </authorList>
    </citation>
    <scope>NUCLEOTIDE SEQUENCE [LARGE SCALE GENOMIC DNA]</scope>
    <source>
        <strain evidence="1">CUAS-1</strain>
    </source>
</reference>
<keyword evidence="2" id="KW-1185">Reference proteome</keyword>
<dbReference type="EMBL" id="CP005076">
    <property type="protein sequence ID" value="AGR42151.1"/>
    <property type="molecule type" value="Genomic_DNA"/>
</dbReference>
<dbReference type="AlphaFoldDB" id="S5LZW9"/>
<proteinExistence type="predicted"/>
<accession>S5LZW9</accession>
<evidence type="ECO:0000313" key="2">
    <source>
        <dbReference type="Proteomes" id="UP000014983"/>
    </source>
</evidence>
<evidence type="ECO:0000313" key="1">
    <source>
        <dbReference type="EMBL" id="AGR42151.1"/>
    </source>
</evidence>
<organism evidence="1 2">
    <name type="scientific">Spiroplasma diminutum CUAS-1</name>
    <dbReference type="NCBI Taxonomy" id="1276221"/>
    <lineage>
        <taxon>Bacteria</taxon>
        <taxon>Bacillati</taxon>
        <taxon>Mycoplasmatota</taxon>
        <taxon>Mollicutes</taxon>
        <taxon>Entomoplasmatales</taxon>
        <taxon>Spiroplasmataceae</taxon>
        <taxon>Spiroplasma</taxon>
    </lineage>
</organism>
<dbReference type="RefSeq" id="WP_020836383.1">
    <property type="nucleotide sequence ID" value="NC_021833.1"/>
</dbReference>
<gene>
    <name evidence="1" type="ORF">SDIMI_v3c04470</name>
</gene>
<dbReference type="InParanoid" id="S5LZW9"/>